<gene>
    <name evidence="5" type="ORF">niasHT_024903</name>
</gene>
<feature type="region of interest" description="Disordered" evidence="4">
    <location>
        <begin position="97"/>
        <end position="119"/>
    </location>
</feature>
<feature type="compositionally biased region" description="Acidic residues" evidence="4">
    <location>
        <begin position="341"/>
        <end position="368"/>
    </location>
</feature>
<evidence type="ECO:0000256" key="1">
    <source>
        <dbReference type="ARBA" id="ARBA00022737"/>
    </source>
</evidence>
<dbReference type="AlphaFoldDB" id="A0ABD2JYQ3"/>
<dbReference type="PANTHER" id="PTHR14027:SF2">
    <property type="entry name" value="RNA POLYMERASE-ASSOCIATED PROTEIN CTR9 HOMOLOG"/>
    <property type="match status" value="1"/>
</dbReference>
<evidence type="ECO:0000256" key="2">
    <source>
        <dbReference type="ARBA" id="ARBA00022803"/>
    </source>
</evidence>
<keyword evidence="2" id="KW-0802">TPR repeat</keyword>
<name>A0ABD2JYQ3_9BILA</name>
<feature type="region of interest" description="Disordered" evidence="4">
    <location>
        <begin position="163"/>
        <end position="397"/>
    </location>
</feature>
<sequence length="397" mass="46739">MLCPSEMATNALRNENSKLEEVENTVMDLNIAERQVGQITQSQNGKTGTLLRTFKHIASTSPEILAKAKHVSRTACANEAKACMDLLTMKQAQTYLQRAQDEEEPRQRQQQEEQRRRLLARQAEEERRRQEELKMRLEKLNQQRQKFVDETKDILRLPQIREEKKARVSTSRKKREGGEAEDFVNDSSDLCEYEDEELRNATKKRPEQEMSGGSEEDDATVERRQKKIKAVEKRKRDRNLDEQVPALRGNIKSKAYLSSSSSSPSPAQSGAEKSGDEEEKEREDEERKRGERKEEDEEMEERAEKGGEEEEEENEREEREEEEHEKMLEEGEEREDKGENEHEEEEEEHERRDEEEEENVHGEEEEEEEHRPRDDEDGEESEGGGERRRRRDERRKG</sequence>
<feature type="coiled-coil region" evidence="3">
    <location>
        <begin position="5"/>
        <end position="32"/>
    </location>
</feature>
<dbReference type="InterPro" id="IPR031101">
    <property type="entry name" value="Ctr9"/>
</dbReference>
<reference evidence="5 6" key="1">
    <citation type="submission" date="2024-10" db="EMBL/GenBank/DDBJ databases">
        <authorList>
            <person name="Kim D."/>
        </authorList>
    </citation>
    <scope>NUCLEOTIDE SEQUENCE [LARGE SCALE GENOMIC DNA]</scope>
    <source>
        <strain evidence="5">BH-2024</strain>
    </source>
</reference>
<feature type="compositionally biased region" description="Acidic residues" evidence="4">
    <location>
        <begin position="275"/>
        <end position="284"/>
    </location>
</feature>
<comment type="caution">
    <text evidence="5">The sequence shown here is derived from an EMBL/GenBank/DDBJ whole genome shotgun (WGS) entry which is preliminary data.</text>
</comment>
<dbReference type="PANTHER" id="PTHR14027">
    <property type="entry name" value="RNA POLYMERASE-ASSOCIATED PROTEIN CTR9"/>
    <property type="match status" value="1"/>
</dbReference>
<organism evidence="5 6">
    <name type="scientific">Heterodera trifolii</name>
    <dbReference type="NCBI Taxonomy" id="157864"/>
    <lineage>
        <taxon>Eukaryota</taxon>
        <taxon>Metazoa</taxon>
        <taxon>Ecdysozoa</taxon>
        <taxon>Nematoda</taxon>
        <taxon>Chromadorea</taxon>
        <taxon>Rhabditida</taxon>
        <taxon>Tylenchina</taxon>
        <taxon>Tylenchomorpha</taxon>
        <taxon>Tylenchoidea</taxon>
        <taxon>Heteroderidae</taxon>
        <taxon>Heteroderinae</taxon>
        <taxon>Heterodera</taxon>
    </lineage>
</organism>
<feature type="compositionally biased region" description="Basic residues" evidence="4">
    <location>
        <begin position="387"/>
        <end position="397"/>
    </location>
</feature>
<evidence type="ECO:0000313" key="5">
    <source>
        <dbReference type="EMBL" id="KAL3095727.1"/>
    </source>
</evidence>
<keyword evidence="1" id="KW-0677">Repeat</keyword>
<keyword evidence="3" id="KW-0175">Coiled coil</keyword>
<feature type="compositionally biased region" description="Basic and acidic residues" evidence="4">
    <location>
        <begin position="105"/>
        <end position="119"/>
    </location>
</feature>
<protein>
    <submittedName>
        <fullName evidence="5">Uncharacterized protein</fullName>
    </submittedName>
</protein>
<dbReference type="Proteomes" id="UP001620626">
    <property type="component" value="Unassembled WGS sequence"/>
</dbReference>
<dbReference type="EMBL" id="JBICBT010000875">
    <property type="protein sequence ID" value="KAL3095727.1"/>
    <property type="molecule type" value="Genomic_DNA"/>
</dbReference>
<proteinExistence type="predicted"/>
<evidence type="ECO:0000256" key="4">
    <source>
        <dbReference type="SAM" id="MobiDB-lite"/>
    </source>
</evidence>
<feature type="compositionally biased region" description="Basic and acidic residues" evidence="4">
    <location>
        <begin position="198"/>
        <end position="208"/>
    </location>
</feature>
<keyword evidence="6" id="KW-1185">Reference proteome</keyword>
<feature type="compositionally biased region" description="Acidic residues" evidence="4">
    <location>
        <begin position="179"/>
        <end position="197"/>
    </location>
</feature>
<evidence type="ECO:0000313" key="6">
    <source>
        <dbReference type="Proteomes" id="UP001620626"/>
    </source>
</evidence>
<feature type="compositionally biased region" description="Acidic residues" evidence="4">
    <location>
        <begin position="294"/>
        <end position="323"/>
    </location>
</feature>
<feature type="compositionally biased region" description="Basic residues" evidence="4">
    <location>
        <begin position="224"/>
        <end position="237"/>
    </location>
</feature>
<evidence type="ECO:0000256" key="3">
    <source>
        <dbReference type="SAM" id="Coils"/>
    </source>
</evidence>
<accession>A0ABD2JYQ3</accession>
<feature type="compositionally biased region" description="Basic and acidic residues" evidence="4">
    <location>
        <begin position="324"/>
        <end position="340"/>
    </location>
</feature>